<sequence length="91" mass="10496">QLNITQGVALGYIISRFQRLNTDKYFIAGRNDDQDPNFINIHLFTNEFGKISAFLIIAIMLRFSHTLRLMASIQTCCVASLYLILRIKMKI</sequence>
<feature type="transmembrane region" description="Helical" evidence="1">
    <location>
        <begin position="67"/>
        <end position="85"/>
    </location>
</feature>
<reference evidence="3" key="1">
    <citation type="submission" date="2012-11" db="EMBL/GenBank/DDBJ databases">
        <authorList>
            <person name="Lucero-Rivera Y.E."/>
            <person name="Tovar-Ramirez D."/>
        </authorList>
    </citation>
    <scope>NUCLEOTIDE SEQUENCE [LARGE SCALE GENOMIC DNA]</scope>
    <source>
        <strain evidence="3">Araruama</strain>
    </source>
</reference>
<gene>
    <name evidence="2" type="ORF">OMM_14880</name>
</gene>
<dbReference type="EMBL" id="ATBP01003260">
    <property type="protein sequence ID" value="ETR65056.1"/>
    <property type="molecule type" value="Genomic_DNA"/>
</dbReference>
<protein>
    <submittedName>
        <fullName evidence="2">Uncharacterized protein</fullName>
    </submittedName>
</protein>
<dbReference type="AlphaFoldDB" id="A0A1V1NRC8"/>
<evidence type="ECO:0000313" key="2">
    <source>
        <dbReference type="EMBL" id="ETR65056.1"/>
    </source>
</evidence>
<feature type="transmembrane region" description="Helical" evidence="1">
    <location>
        <begin position="43"/>
        <end position="61"/>
    </location>
</feature>
<organism evidence="2 3">
    <name type="scientific">Candidatus Magnetoglobus multicellularis str. Araruama</name>
    <dbReference type="NCBI Taxonomy" id="890399"/>
    <lineage>
        <taxon>Bacteria</taxon>
        <taxon>Pseudomonadati</taxon>
        <taxon>Thermodesulfobacteriota</taxon>
        <taxon>Desulfobacteria</taxon>
        <taxon>Desulfobacterales</taxon>
        <taxon>Desulfobacteraceae</taxon>
        <taxon>Candidatus Magnetoglobus</taxon>
    </lineage>
</organism>
<keyword evidence="1" id="KW-0472">Membrane</keyword>
<keyword evidence="1" id="KW-0812">Transmembrane</keyword>
<comment type="caution">
    <text evidence="2">The sequence shown here is derived from an EMBL/GenBank/DDBJ whole genome shotgun (WGS) entry which is preliminary data.</text>
</comment>
<keyword evidence="1" id="KW-1133">Transmembrane helix</keyword>
<evidence type="ECO:0000313" key="3">
    <source>
        <dbReference type="Proteomes" id="UP000189670"/>
    </source>
</evidence>
<evidence type="ECO:0000256" key="1">
    <source>
        <dbReference type="SAM" id="Phobius"/>
    </source>
</evidence>
<feature type="non-terminal residue" evidence="2">
    <location>
        <position position="1"/>
    </location>
</feature>
<proteinExistence type="predicted"/>
<accession>A0A1V1NRC8</accession>
<dbReference type="Proteomes" id="UP000189670">
    <property type="component" value="Unassembled WGS sequence"/>
</dbReference>
<name>A0A1V1NRC8_9BACT</name>